<reference evidence="2 3" key="1">
    <citation type="submission" date="2006-02" db="EMBL/GenBank/DDBJ databases">
        <authorList>
            <person name="Moran M.A."/>
            <person name="Kjelleberg S."/>
            <person name="Egan S."/>
            <person name="Saunders N."/>
            <person name="Thomas T."/>
            <person name="Ferriera S."/>
            <person name="Johnson J."/>
            <person name="Kravitz S."/>
            <person name="Halpern A."/>
            <person name="Remington K."/>
            <person name="Beeson K."/>
            <person name="Tran B."/>
            <person name="Rogers Y.-H."/>
            <person name="Friedman R."/>
            <person name="Venter J.C."/>
        </authorList>
    </citation>
    <scope>NUCLEOTIDE SEQUENCE [LARGE SCALE GENOMIC DNA]</scope>
    <source>
        <strain evidence="2 3">D2</strain>
    </source>
</reference>
<dbReference type="HOGENOM" id="CLU_137370_0_0_6"/>
<sequence>MAMVTQHKQQGVVLVAALVMIIAMTGIAVSLMSSSSLDLKMVNAAQESETAEMIIKGDADLSLRGAMNEKGASKLLWLNGQFGGVGVSQDITAQSANPDSKVVLFNENTGPTELDCPPQYAVTNGIKCNALRIQAEMKYGAEKKHIVVVHSGILQELGGAGQGQ</sequence>
<dbReference type="RefSeq" id="WP_009837299.1">
    <property type="nucleotide sequence ID" value="NZ_AAOH01000002.1"/>
</dbReference>
<keyword evidence="1" id="KW-1133">Transmembrane helix</keyword>
<accession>A4C621</accession>
<dbReference type="AlphaFoldDB" id="A4C621"/>
<comment type="caution">
    <text evidence="2">The sequence shown here is derived from an EMBL/GenBank/DDBJ whole genome shotgun (WGS) entry which is preliminary data.</text>
</comment>
<proteinExistence type="predicted"/>
<evidence type="ECO:0000313" key="3">
    <source>
        <dbReference type="Proteomes" id="UP000006201"/>
    </source>
</evidence>
<dbReference type="STRING" id="87626.PTD2_11434"/>
<protein>
    <recommendedName>
        <fullName evidence="4">Type 4 fimbrial biogenesis protein PilX N-terminal domain-containing protein</fullName>
    </recommendedName>
</protein>
<evidence type="ECO:0008006" key="4">
    <source>
        <dbReference type="Google" id="ProtNLM"/>
    </source>
</evidence>
<dbReference type="eggNOG" id="COG4726">
    <property type="taxonomic scope" value="Bacteria"/>
</dbReference>
<evidence type="ECO:0000256" key="1">
    <source>
        <dbReference type="SAM" id="Phobius"/>
    </source>
</evidence>
<organism evidence="2 3">
    <name type="scientific">Pseudoalteromonas tunicata D2</name>
    <dbReference type="NCBI Taxonomy" id="87626"/>
    <lineage>
        <taxon>Bacteria</taxon>
        <taxon>Pseudomonadati</taxon>
        <taxon>Pseudomonadota</taxon>
        <taxon>Gammaproteobacteria</taxon>
        <taxon>Alteromonadales</taxon>
        <taxon>Pseudoalteromonadaceae</taxon>
        <taxon>Pseudoalteromonas</taxon>
    </lineage>
</organism>
<keyword evidence="1" id="KW-0472">Membrane</keyword>
<feature type="transmembrane region" description="Helical" evidence="1">
    <location>
        <begin position="12"/>
        <end position="32"/>
    </location>
</feature>
<gene>
    <name evidence="2" type="ORF">PTD2_11434</name>
</gene>
<keyword evidence="1" id="KW-0812">Transmembrane</keyword>
<keyword evidence="3" id="KW-1185">Reference proteome</keyword>
<evidence type="ECO:0000313" key="2">
    <source>
        <dbReference type="EMBL" id="EAR29425.1"/>
    </source>
</evidence>
<dbReference type="OrthoDB" id="6311231at2"/>
<dbReference type="Proteomes" id="UP000006201">
    <property type="component" value="Unassembled WGS sequence"/>
</dbReference>
<name>A4C621_9GAMM</name>
<dbReference type="EMBL" id="AAOH01000002">
    <property type="protein sequence ID" value="EAR29425.1"/>
    <property type="molecule type" value="Genomic_DNA"/>
</dbReference>